<protein>
    <recommendedName>
        <fullName evidence="3">PilX/PilW C-terminal domain-containing protein</fullName>
    </recommendedName>
</protein>
<dbReference type="EMBL" id="MUKV01000002">
    <property type="protein sequence ID" value="OQS43733.1"/>
    <property type="molecule type" value="Genomic_DNA"/>
</dbReference>
<dbReference type="Proteomes" id="UP000192721">
    <property type="component" value="Unassembled WGS sequence"/>
</dbReference>
<sequence length="227" mass="25292">MRGSRPHGAVLWLILPLLSLLTVLAMGTARSVAVEQRATRNLAEQRALRLAALQALRAAERRVLDLNLRFEDGLAGESGIPWHGDARGLGWFMPDCLSTVDGVGYGLCSTEPDLWRRSVQINGARWPLLHPCGPSRPLELTPGRPPTSCLPARVRVGQRWSPPRYVLELLNPTFRFVGIDGRLFRISVRVWGESERSALTVQSWFWAGAGDQAGRGGRLNWRQLEEE</sequence>
<dbReference type="RefSeq" id="WP_143330157.1">
    <property type="nucleotide sequence ID" value="NZ_MUKV01000002.1"/>
</dbReference>
<accession>A0A1W0D9V6</accession>
<evidence type="ECO:0000313" key="1">
    <source>
        <dbReference type="EMBL" id="OQS43733.1"/>
    </source>
</evidence>
<comment type="caution">
    <text evidence="1">The sequence shown here is derived from an EMBL/GenBank/DDBJ whole genome shotgun (WGS) entry which is preliminary data.</text>
</comment>
<dbReference type="AlphaFoldDB" id="A0A1W0D9V6"/>
<name>A0A1W0D9V6_9NEIS</name>
<gene>
    <name evidence="1" type="ORF">B0T45_03255</name>
</gene>
<evidence type="ECO:0008006" key="3">
    <source>
        <dbReference type="Google" id="ProtNLM"/>
    </source>
</evidence>
<evidence type="ECO:0000313" key="2">
    <source>
        <dbReference type="Proteomes" id="UP000192721"/>
    </source>
</evidence>
<reference evidence="1 2" key="1">
    <citation type="submission" date="2017-02" db="EMBL/GenBank/DDBJ databases">
        <title>Chromobacterium haemolyticum H5244.</title>
        <authorList>
            <person name="Gulvik C.A."/>
        </authorList>
    </citation>
    <scope>NUCLEOTIDE SEQUENCE [LARGE SCALE GENOMIC DNA]</scope>
    <source>
        <strain evidence="1 2">H5244</strain>
    </source>
</reference>
<proteinExistence type="predicted"/>
<organism evidence="1 2">
    <name type="scientific">Chromobacterium haemolyticum</name>
    <dbReference type="NCBI Taxonomy" id="394935"/>
    <lineage>
        <taxon>Bacteria</taxon>
        <taxon>Pseudomonadati</taxon>
        <taxon>Pseudomonadota</taxon>
        <taxon>Betaproteobacteria</taxon>
        <taxon>Neisseriales</taxon>
        <taxon>Chromobacteriaceae</taxon>
        <taxon>Chromobacterium</taxon>
    </lineage>
</organism>